<dbReference type="SUPFAM" id="SSF63867">
    <property type="entry name" value="MoeA C-terminal domain-like"/>
    <property type="match status" value="1"/>
</dbReference>
<dbReference type="CDD" id="cd00887">
    <property type="entry name" value="MoeA"/>
    <property type="match status" value="1"/>
</dbReference>
<comment type="cofactor">
    <cofactor evidence="7">
        <name>Mg(2+)</name>
        <dbReference type="ChEBI" id="CHEBI:18420"/>
    </cofactor>
</comment>
<keyword evidence="7" id="KW-0460">Magnesium</keyword>
<name>A0ABY4IDB9_9MICO</name>
<dbReference type="SUPFAM" id="SSF53218">
    <property type="entry name" value="Molybdenum cofactor biosynthesis proteins"/>
    <property type="match status" value="1"/>
</dbReference>
<dbReference type="InterPro" id="IPR001453">
    <property type="entry name" value="MoaB/Mog_dom"/>
</dbReference>
<feature type="domain" description="MoaB/Mog" evidence="8">
    <location>
        <begin position="187"/>
        <end position="324"/>
    </location>
</feature>
<evidence type="ECO:0000256" key="7">
    <source>
        <dbReference type="RuleBase" id="RU365090"/>
    </source>
</evidence>
<protein>
    <recommendedName>
        <fullName evidence="7">Molybdopterin molybdenumtransferase</fullName>
        <ecNumber evidence="7">2.10.1.1</ecNumber>
    </recommendedName>
</protein>
<evidence type="ECO:0000256" key="4">
    <source>
        <dbReference type="ARBA" id="ARBA00022505"/>
    </source>
</evidence>
<dbReference type="InterPro" id="IPR036688">
    <property type="entry name" value="MoeA_C_domain_IV_sf"/>
</dbReference>
<evidence type="ECO:0000256" key="2">
    <source>
        <dbReference type="ARBA" id="ARBA00005046"/>
    </source>
</evidence>
<comment type="catalytic activity">
    <reaction evidence="6">
        <text>adenylyl-molybdopterin + molybdate = Mo-molybdopterin + AMP + H(+)</text>
        <dbReference type="Rhea" id="RHEA:35047"/>
        <dbReference type="ChEBI" id="CHEBI:15378"/>
        <dbReference type="ChEBI" id="CHEBI:36264"/>
        <dbReference type="ChEBI" id="CHEBI:62727"/>
        <dbReference type="ChEBI" id="CHEBI:71302"/>
        <dbReference type="ChEBI" id="CHEBI:456215"/>
        <dbReference type="EC" id="2.10.1.1"/>
    </reaction>
</comment>
<dbReference type="InterPro" id="IPR038987">
    <property type="entry name" value="MoeA-like"/>
</dbReference>
<reference evidence="9 10" key="1">
    <citation type="submission" date="2021-06" db="EMBL/GenBank/DDBJ databases">
        <title>Genome-based taxonomic framework of Microbacterium strains isolated from marine environment, the description of four new species and reclassification of four preexisting species.</title>
        <authorList>
            <person name="Lee S.D."/>
            <person name="Kim S.-M."/>
            <person name="Byeon Y.-S."/>
            <person name="Yang H.L."/>
            <person name="Kim I.S."/>
        </authorList>
    </citation>
    <scope>NUCLEOTIDE SEQUENCE [LARGE SCALE GENOMIC DNA]</scope>
    <source>
        <strain evidence="9 10">SSW1-51</strain>
    </source>
</reference>
<dbReference type="PANTHER" id="PTHR10192">
    <property type="entry name" value="MOLYBDOPTERIN BIOSYNTHESIS PROTEIN"/>
    <property type="match status" value="1"/>
</dbReference>
<evidence type="ECO:0000256" key="5">
    <source>
        <dbReference type="ARBA" id="ARBA00023150"/>
    </source>
</evidence>
<dbReference type="Gene3D" id="2.170.190.11">
    <property type="entry name" value="Molybdopterin biosynthesis moea protein, domain 3"/>
    <property type="match status" value="1"/>
</dbReference>
<dbReference type="SMART" id="SM00852">
    <property type="entry name" value="MoCF_biosynth"/>
    <property type="match status" value="1"/>
</dbReference>
<dbReference type="RefSeq" id="WP_247982201.1">
    <property type="nucleotide sequence ID" value="NZ_CP078076.1"/>
</dbReference>
<dbReference type="InterPro" id="IPR005111">
    <property type="entry name" value="MoeA_C_domain_IV"/>
</dbReference>
<dbReference type="Pfam" id="PF00994">
    <property type="entry name" value="MoCF_biosynth"/>
    <property type="match status" value="1"/>
</dbReference>
<dbReference type="Pfam" id="PF03454">
    <property type="entry name" value="MoeA_C"/>
    <property type="match status" value="1"/>
</dbReference>
<dbReference type="NCBIfam" id="NF045515">
    <property type="entry name" value="Glp_gephyrin"/>
    <property type="match status" value="1"/>
</dbReference>
<keyword evidence="7" id="KW-0808">Transferase</keyword>
<dbReference type="Proteomes" id="UP000831467">
    <property type="component" value="Chromosome"/>
</dbReference>
<dbReference type="SUPFAM" id="SSF63882">
    <property type="entry name" value="MoeA N-terminal region -like"/>
    <property type="match status" value="1"/>
</dbReference>
<dbReference type="NCBIfam" id="TIGR00177">
    <property type="entry name" value="molyb_syn"/>
    <property type="match status" value="1"/>
</dbReference>
<keyword evidence="10" id="KW-1185">Reference proteome</keyword>
<comment type="similarity">
    <text evidence="3 7">Belongs to the MoeA family.</text>
</comment>
<keyword evidence="4 7" id="KW-0500">Molybdenum</keyword>
<evidence type="ECO:0000313" key="10">
    <source>
        <dbReference type="Proteomes" id="UP000831467"/>
    </source>
</evidence>
<dbReference type="Gene3D" id="3.90.105.10">
    <property type="entry name" value="Molybdopterin biosynthesis moea protein, domain 2"/>
    <property type="match status" value="1"/>
</dbReference>
<dbReference type="Gene3D" id="2.40.340.10">
    <property type="entry name" value="MoeA, C-terminal, domain IV"/>
    <property type="match status" value="1"/>
</dbReference>
<accession>A0ABY4IDB9</accession>
<dbReference type="InterPro" id="IPR005110">
    <property type="entry name" value="MoeA_linker/N"/>
</dbReference>
<sequence>MSGLRGVEEQLALVLAAVEPRPPVERRLSDAVGSTLAEPARARNAVPAFDNSAMDGFAVRFTEVTGASVTRPVTLRVVADVPAGSGDDPELPPGSAVRIMTGAPLPSDADTVVPFEDTVGGLADSLDEVVVRSAPRQAGAHVRRAGEDAAAGSLALAAGTLLGARQLAALASVGIDRVAVAPRPRVAVVSTGAELVAPGEPLRRGQIPESNGLLLAELAVEAGAEVILREVVGDEPGGPASAVARAEELGADAVIFSGGVSAGAYEPVRQSLGAAMEFVRVAMQPGKPQGFGVTARGTLLFGLPGNPVSAAVSFEVFVRPALLRLQGRSMIHRPVRRAPAGAEWPTPPGRRQYLPAVLDAEGRVHPATRGGSGSHLAVGLAAATAYAIVPADVDRVSVGDLVDVMELT</sequence>
<organism evidence="9 10">
    <name type="scientific">Microbacterium sufflavum</name>
    <dbReference type="NCBI Taxonomy" id="2851649"/>
    <lineage>
        <taxon>Bacteria</taxon>
        <taxon>Bacillati</taxon>
        <taxon>Actinomycetota</taxon>
        <taxon>Actinomycetes</taxon>
        <taxon>Micrococcales</taxon>
        <taxon>Microbacteriaceae</taxon>
        <taxon>Microbacterium</taxon>
    </lineage>
</organism>
<evidence type="ECO:0000259" key="8">
    <source>
        <dbReference type="SMART" id="SM00852"/>
    </source>
</evidence>
<evidence type="ECO:0000256" key="6">
    <source>
        <dbReference type="ARBA" id="ARBA00047317"/>
    </source>
</evidence>
<comment type="function">
    <text evidence="1 7">Catalyzes the insertion of molybdate into adenylated molybdopterin with the concomitant release of AMP.</text>
</comment>
<gene>
    <name evidence="9" type="ORF">KV394_02230</name>
</gene>
<keyword evidence="5 7" id="KW-0501">Molybdenum cofactor biosynthesis</keyword>
<evidence type="ECO:0000256" key="3">
    <source>
        <dbReference type="ARBA" id="ARBA00010763"/>
    </source>
</evidence>
<dbReference type="Gene3D" id="3.40.980.10">
    <property type="entry name" value="MoaB/Mog-like domain"/>
    <property type="match status" value="1"/>
</dbReference>
<dbReference type="Pfam" id="PF03453">
    <property type="entry name" value="MoeA_N"/>
    <property type="match status" value="1"/>
</dbReference>
<dbReference type="EC" id="2.10.1.1" evidence="7"/>
<evidence type="ECO:0000256" key="1">
    <source>
        <dbReference type="ARBA" id="ARBA00002901"/>
    </source>
</evidence>
<evidence type="ECO:0000313" key="9">
    <source>
        <dbReference type="EMBL" id="UPL09996.1"/>
    </source>
</evidence>
<dbReference type="InterPro" id="IPR036425">
    <property type="entry name" value="MoaB/Mog-like_dom_sf"/>
</dbReference>
<proteinExistence type="inferred from homology"/>
<dbReference type="InterPro" id="IPR036135">
    <property type="entry name" value="MoeA_linker/N_sf"/>
</dbReference>
<dbReference type="PANTHER" id="PTHR10192:SF5">
    <property type="entry name" value="GEPHYRIN"/>
    <property type="match status" value="1"/>
</dbReference>
<keyword evidence="7" id="KW-0479">Metal-binding</keyword>
<comment type="pathway">
    <text evidence="2 7">Cofactor biosynthesis; molybdopterin biosynthesis.</text>
</comment>
<dbReference type="EMBL" id="CP078076">
    <property type="protein sequence ID" value="UPL09996.1"/>
    <property type="molecule type" value="Genomic_DNA"/>
</dbReference>